<feature type="region of interest" description="Disordered" evidence="1">
    <location>
        <begin position="57"/>
        <end position="88"/>
    </location>
</feature>
<comment type="caution">
    <text evidence="3">The sequence shown here is derived from an EMBL/GenBank/DDBJ whole genome shotgun (WGS) entry which is preliminary data.</text>
</comment>
<evidence type="ECO:0000256" key="2">
    <source>
        <dbReference type="SAM" id="SignalP"/>
    </source>
</evidence>
<evidence type="ECO:0000256" key="1">
    <source>
        <dbReference type="SAM" id="MobiDB-lite"/>
    </source>
</evidence>
<gene>
    <name evidence="3" type="ORF">JI746_08840</name>
</gene>
<evidence type="ECO:0008006" key="5">
    <source>
        <dbReference type="Google" id="ProtNLM"/>
    </source>
</evidence>
<evidence type="ECO:0000313" key="4">
    <source>
        <dbReference type="Proteomes" id="UP000622707"/>
    </source>
</evidence>
<feature type="chain" id="PRO_5046424167" description="DUF4148 domain-containing protein" evidence="2">
    <location>
        <begin position="20"/>
        <end position="88"/>
    </location>
</feature>
<dbReference type="RefSeq" id="WP_201688603.1">
    <property type="nucleotide sequence ID" value="NZ_JAEQND010000004.1"/>
</dbReference>
<sequence>MKFAFIALALLAAAPLAQAQANGEHPAIVARRVIASQGYDYASAFYRHPAGLSLAAEAPRSVAETPSPGAERRSGVRHAGTGRVASTR</sequence>
<dbReference type="EMBL" id="JAEQND010000004">
    <property type="protein sequence ID" value="MBL0425213.1"/>
    <property type="molecule type" value="Genomic_DNA"/>
</dbReference>
<protein>
    <recommendedName>
        <fullName evidence="5">DUF4148 domain-containing protein</fullName>
    </recommendedName>
</protein>
<feature type="signal peptide" evidence="2">
    <location>
        <begin position="1"/>
        <end position="19"/>
    </location>
</feature>
<name>A0ABS1JLV2_9BURK</name>
<organism evidence="3 4">
    <name type="scientific">Ramlibacter alkalitolerans</name>
    <dbReference type="NCBI Taxonomy" id="2039631"/>
    <lineage>
        <taxon>Bacteria</taxon>
        <taxon>Pseudomonadati</taxon>
        <taxon>Pseudomonadota</taxon>
        <taxon>Betaproteobacteria</taxon>
        <taxon>Burkholderiales</taxon>
        <taxon>Comamonadaceae</taxon>
        <taxon>Ramlibacter</taxon>
    </lineage>
</organism>
<proteinExistence type="predicted"/>
<reference evidence="3 4" key="1">
    <citation type="journal article" date="2017" name="Int. J. Syst. Evol. Microbiol.">
        <title>Ramlibacter alkalitolerans sp. nov., alkali-tolerant bacterium isolated from soil of ginseng.</title>
        <authorList>
            <person name="Lee D.H."/>
            <person name="Cha C.J."/>
        </authorList>
    </citation>
    <scope>NUCLEOTIDE SEQUENCE [LARGE SCALE GENOMIC DNA]</scope>
    <source>
        <strain evidence="3 4">KACC 19305</strain>
    </source>
</reference>
<evidence type="ECO:0000313" key="3">
    <source>
        <dbReference type="EMBL" id="MBL0425213.1"/>
    </source>
</evidence>
<keyword evidence="2" id="KW-0732">Signal</keyword>
<dbReference type="Proteomes" id="UP000622707">
    <property type="component" value="Unassembled WGS sequence"/>
</dbReference>
<keyword evidence="4" id="KW-1185">Reference proteome</keyword>
<accession>A0ABS1JLV2</accession>